<reference evidence="16" key="1">
    <citation type="submission" date="2025-08" db="UniProtKB">
        <authorList>
            <consortium name="RefSeq"/>
        </authorList>
    </citation>
    <scope>IDENTIFICATION</scope>
</reference>
<keyword evidence="5" id="KW-0645">Protease</keyword>
<dbReference type="SUPFAM" id="SSF75001">
    <property type="entry name" value="Dipeptidyl peptidase I (cathepsin C), exclusion domain"/>
    <property type="match status" value="1"/>
</dbReference>
<dbReference type="AlphaFoldDB" id="A0A8B7ZEF7"/>
<evidence type="ECO:0000313" key="16">
    <source>
        <dbReference type="RefSeq" id="XP_022104024.1"/>
    </source>
</evidence>
<dbReference type="InterPro" id="IPR014882">
    <property type="entry name" value="CathepsinC_exc"/>
</dbReference>
<evidence type="ECO:0000256" key="10">
    <source>
        <dbReference type="ARBA" id="ARBA00030778"/>
    </source>
</evidence>
<dbReference type="KEGG" id="aplc:110986457"/>
<dbReference type="InterPro" id="IPR000169">
    <property type="entry name" value="Pept_cys_AS"/>
</dbReference>
<dbReference type="PANTHER" id="PTHR12411">
    <property type="entry name" value="CYSTEINE PROTEASE FAMILY C1-RELATED"/>
    <property type="match status" value="1"/>
</dbReference>
<keyword evidence="7" id="KW-0788">Thiol protease</keyword>
<dbReference type="Pfam" id="PF08773">
    <property type="entry name" value="CathepsinC_exc"/>
    <property type="match status" value="1"/>
</dbReference>
<dbReference type="PRINTS" id="PR00705">
    <property type="entry name" value="PAPAIN"/>
</dbReference>
<dbReference type="InterPro" id="IPR025660">
    <property type="entry name" value="Pept_his_AS"/>
</dbReference>
<dbReference type="InterPro" id="IPR038765">
    <property type="entry name" value="Papain-like_cys_pep_sf"/>
</dbReference>
<dbReference type="GO" id="GO:0008234">
    <property type="term" value="F:cysteine-type peptidase activity"/>
    <property type="evidence" value="ECO:0007669"/>
    <property type="project" value="UniProtKB-KW"/>
</dbReference>
<accession>A0A8B7ZEF7</accession>
<evidence type="ECO:0000256" key="3">
    <source>
        <dbReference type="ARBA" id="ARBA00011610"/>
    </source>
</evidence>
<evidence type="ECO:0000256" key="2">
    <source>
        <dbReference type="ARBA" id="ARBA00008455"/>
    </source>
</evidence>
<dbReference type="InterPro" id="IPR013128">
    <property type="entry name" value="Peptidase_C1A"/>
</dbReference>
<feature type="chain" id="PRO_5034680867" description="Dipeptidyl peptidase 1" evidence="13">
    <location>
        <begin position="20"/>
        <end position="457"/>
    </location>
</feature>
<evidence type="ECO:0000256" key="13">
    <source>
        <dbReference type="SAM" id="SignalP"/>
    </source>
</evidence>
<comment type="function">
    <text evidence="12">Thiol protease. Has dipeptidylpeptidase activity. Active against a broad range of dipeptide substrates composed of both polar and hydrophobic amino acids. Proline cannot occupy the P1 position and arginine cannot occupy the P2 position of the substrate. Can act as both an exopeptidase and endopeptidase. Activates serine proteases such as elastase, cathepsin G and granzymes A and B.</text>
</comment>
<keyword evidence="13" id="KW-0732">Signal</keyword>
<evidence type="ECO:0000256" key="11">
    <source>
        <dbReference type="ARBA" id="ARBA00032961"/>
    </source>
</evidence>
<dbReference type="PROSITE" id="PS00139">
    <property type="entry name" value="THIOL_PROTEASE_CYS"/>
    <property type="match status" value="1"/>
</dbReference>
<dbReference type="Gene3D" id="3.90.70.10">
    <property type="entry name" value="Cysteine proteinases"/>
    <property type="match status" value="1"/>
</dbReference>
<comment type="subunit">
    <text evidence="3">Tetramer of heterotrimers consisting of exclusion domain, heavy- and light chains.</text>
</comment>
<evidence type="ECO:0000256" key="8">
    <source>
        <dbReference type="ARBA" id="ARBA00029762"/>
    </source>
</evidence>
<dbReference type="Pfam" id="PF00112">
    <property type="entry name" value="Peptidase_C1"/>
    <property type="match status" value="1"/>
</dbReference>
<dbReference type="GO" id="GO:0006508">
    <property type="term" value="P:proteolysis"/>
    <property type="evidence" value="ECO:0007669"/>
    <property type="project" value="UniProtKB-KW"/>
</dbReference>
<evidence type="ECO:0000259" key="14">
    <source>
        <dbReference type="SMART" id="SM00645"/>
    </source>
</evidence>
<name>A0A8B7ZEF7_ACAPL</name>
<dbReference type="GeneID" id="110986457"/>
<comment type="similarity">
    <text evidence="2">Belongs to the peptidase C1 family.</text>
</comment>
<dbReference type="SUPFAM" id="SSF54001">
    <property type="entry name" value="Cysteine proteinases"/>
    <property type="match status" value="1"/>
</dbReference>
<evidence type="ECO:0000313" key="15">
    <source>
        <dbReference type="Proteomes" id="UP000694845"/>
    </source>
</evidence>
<dbReference type="PROSITE" id="PS00639">
    <property type="entry name" value="THIOL_PROTEASE_HIS"/>
    <property type="match status" value="1"/>
</dbReference>
<evidence type="ECO:0000256" key="5">
    <source>
        <dbReference type="ARBA" id="ARBA00022670"/>
    </source>
</evidence>
<dbReference type="SMART" id="SM00645">
    <property type="entry name" value="Pept_C1"/>
    <property type="match status" value="1"/>
</dbReference>
<comment type="cofactor">
    <cofactor evidence="1">
        <name>chloride</name>
        <dbReference type="ChEBI" id="CHEBI:17996"/>
    </cofactor>
</comment>
<proteinExistence type="inferred from homology"/>
<protein>
    <recommendedName>
        <fullName evidence="4">Dipeptidyl peptidase 1</fullName>
    </recommendedName>
    <alternativeName>
        <fullName evidence="9">Cathepsin C</fullName>
    </alternativeName>
    <alternativeName>
        <fullName evidence="8">Cathepsin J</fullName>
    </alternativeName>
    <alternativeName>
        <fullName evidence="11">Dipeptidyl peptidase I</fullName>
    </alternativeName>
    <alternativeName>
        <fullName evidence="10">Dipeptidyl transferase</fullName>
    </alternativeName>
</protein>
<dbReference type="Proteomes" id="UP000694845">
    <property type="component" value="Unplaced"/>
</dbReference>
<dbReference type="FunFam" id="2.40.128.80:FF:000003">
    <property type="entry name" value="Cathepsin C"/>
    <property type="match status" value="1"/>
</dbReference>
<keyword evidence="6" id="KW-0378">Hydrolase</keyword>
<dbReference type="Gene3D" id="2.40.128.80">
    <property type="entry name" value="Cathepsin C, exclusion domain"/>
    <property type="match status" value="1"/>
</dbReference>
<organism evidence="15 16">
    <name type="scientific">Acanthaster planci</name>
    <name type="common">Crown-of-thorns starfish</name>
    <dbReference type="NCBI Taxonomy" id="133434"/>
    <lineage>
        <taxon>Eukaryota</taxon>
        <taxon>Metazoa</taxon>
        <taxon>Echinodermata</taxon>
        <taxon>Eleutherozoa</taxon>
        <taxon>Asterozoa</taxon>
        <taxon>Asteroidea</taxon>
        <taxon>Valvatacea</taxon>
        <taxon>Valvatida</taxon>
        <taxon>Acanthasteridae</taxon>
        <taxon>Acanthaster</taxon>
    </lineage>
</organism>
<dbReference type="OrthoDB" id="3789175at2759"/>
<evidence type="ECO:0000256" key="4">
    <source>
        <dbReference type="ARBA" id="ARBA00014709"/>
    </source>
</evidence>
<evidence type="ECO:0000256" key="7">
    <source>
        <dbReference type="ARBA" id="ARBA00022807"/>
    </source>
</evidence>
<feature type="domain" description="Peptidase C1A papain C-terminal" evidence="14">
    <location>
        <begin position="221"/>
        <end position="453"/>
    </location>
</feature>
<dbReference type="RefSeq" id="XP_022104024.1">
    <property type="nucleotide sequence ID" value="XM_022248332.1"/>
</dbReference>
<feature type="signal peptide" evidence="13">
    <location>
        <begin position="1"/>
        <end position="19"/>
    </location>
</feature>
<evidence type="ECO:0000256" key="9">
    <source>
        <dbReference type="ARBA" id="ARBA00029779"/>
    </source>
</evidence>
<evidence type="ECO:0000256" key="12">
    <source>
        <dbReference type="ARBA" id="ARBA00045556"/>
    </source>
</evidence>
<evidence type="ECO:0000256" key="6">
    <source>
        <dbReference type="ARBA" id="ARBA00022801"/>
    </source>
</evidence>
<dbReference type="InterPro" id="IPR000668">
    <property type="entry name" value="Peptidase_C1A_C"/>
</dbReference>
<keyword evidence="15" id="KW-1185">Reference proteome</keyword>
<evidence type="ECO:0000256" key="1">
    <source>
        <dbReference type="ARBA" id="ARBA00001923"/>
    </source>
</evidence>
<dbReference type="InterPro" id="IPR036496">
    <property type="entry name" value="CathepsinC_exc_dom_sf"/>
</dbReference>
<gene>
    <name evidence="16" type="primary">LOC110986457</name>
</gene>
<sequence length="457" mass="50651">MAIVKVFLAVVAFLPVVLADTPANCTYDDIVGRWVFKVSAGGGDNTLNCSDPGPVDHTVIVDLKFPDVAVDATYGHTGFWTLIYNQGFEVVLNKKKYFAFSKYVKEGKKYKSICDETLPGWSHNVVGTDWACYVGTKNQTKNRPPPEKPVDASKQLYKIDRDLINKINAAQSSWKAGVYPEYEKMTVEEMVRRRGGRASIMASKPSPAPVTEAVRNLAKTLPLSFDWRNVNGQNFVSPVRNQGGCGSCYAFGSMAMYEARLRIATNNTKQLVMSPQDVVSCSEYSQGCEGGFPYLIAGKYAEDFGLVEESCTPYVGRDTPCKKNTCKRHYATNYKYVGDFYGGCNEELMRIELVKNGPISVAFEVYRDFETYKGGIYHHVGLGDNNSHLGGFDPFQITNHAVLVVGYGADPSTGEKFWSVKNSWGEGWGENGYFRIRRGTDECAIESIAVISSPIFP</sequence>